<evidence type="ECO:0000256" key="1">
    <source>
        <dbReference type="ARBA" id="ARBA00004141"/>
    </source>
</evidence>
<dbReference type="GO" id="GO:0016020">
    <property type="term" value="C:membrane"/>
    <property type="evidence" value="ECO:0007669"/>
    <property type="project" value="UniProtKB-SubCell"/>
</dbReference>
<comment type="caution">
    <text evidence="7">The sequence shown here is derived from an EMBL/GenBank/DDBJ whole genome shotgun (WGS) entry which is preliminary data.</text>
</comment>
<dbReference type="Proteomes" id="UP000647172">
    <property type="component" value="Unassembled WGS sequence"/>
</dbReference>
<evidence type="ECO:0000256" key="5">
    <source>
        <dbReference type="SAM" id="Phobius"/>
    </source>
</evidence>
<evidence type="ECO:0000259" key="6">
    <source>
        <dbReference type="Pfam" id="PF01694"/>
    </source>
</evidence>
<protein>
    <recommendedName>
        <fullName evidence="6">Peptidase S54 rhomboid domain-containing protein</fullName>
    </recommendedName>
</protein>
<dbReference type="Pfam" id="PF01694">
    <property type="entry name" value="Rhomboid"/>
    <property type="match status" value="1"/>
</dbReference>
<evidence type="ECO:0000313" key="8">
    <source>
        <dbReference type="Proteomes" id="UP000647172"/>
    </source>
</evidence>
<name>A0A919MJD6_9ACTN</name>
<reference evidence="7" key="1">
    <citation type="submission" date="2021-01" db="EMBL/GenBank/DDBJ databases">
        <title>Whole genome shotgun sequence of Actinoplanes nipponensis NBRC 14063.</title>
        <authorList>
            <person name="Komaki H."/>
            <person name="Tamura T."/>
        </authorList>
    </citation>
    <scope>NUCLEOTIDE SEQUENCE</scope>
    <source>
        <strain evidence="7">NBRC 14063</strain>
    </source>
</reference>
<sequence>MTAPIRPDTTERGTMGMPRMIRRPWLTLGVFAVTATVNLIQLTVDPRLLRSLERTSAGLHSDWWRTFASLFVQDGGVLGTLSNLVFLLVLGAVAESVTSRPRWLLAYFGTGLIGELAGYSWQPTGGGNSVAVCGLAAVLAWALVRRPRSVPAIAAPATLVWCGVLFTTWYVPLVVLGAVPAAVTPRLIQARWGGLGFLVLGVCVATAVTLTAARNIHGAALLAGLLLAAALTWREKPGPVRGSRPLRA</sequence>
<dbReference type="InterPro" id="IPR035952">
    <property type="entry name" value="Rhomboid-like_sf"/>
</dbReference>
<feature type="transmembrane region" description="Helical" evidence="5">
    <location>
        <begin position="103"/>
        <end position="121"/>
    </location>
</feature>
<evidence type="ECO:0000313" key="7">
    <source>
        <dbReference type="EMBL" id="GIE47346.1"/>
    </source>
</evidence>
<feature type="domain" description="Peptidase S54 rhomboid" evidence="6">
    <location>
        <begin position="61"/>
        <end position="206"/>
    </location>
</feature>
<proteinExistence type="predicted"/>
<feature type="transmembrane region" description="Helical" evidence="5">
    <location>
        <begin position="216"/>
        <end position="233"/>
    </location>
</feature>
<evidence type="ECO:0000256" key="4">
    <source>
        <dbReference type="ARBA" id="ARBA00023136"/>
    </source>
</evidence>
<accession>A0A919MJD6</accession>
<dbReference type="RefSeq" id="WP_203765344.1">
    <property type="nucleotide sequence ID" value="NZ_BOMQ01000011.1"/>
</dbReference>
<evidence type="ECO:0000256" key="2">
    <source>
        <dbReference type="ARBA" id="ARBA00022692"/>
    </source>
</evidence>
<keyword evidence="8" id="KW-1185">Reference proteome</keyword>
<dbReference type="EMBL" id="BOMQ01000011">
    <property type="protein sequence ID" value="GIE47346.1"/>
    <property type="molecule type" value="Genomic_DNA"/>
</dbReference>
<dbReference type="AlphaFoldDB" id="A0A919MJD6"/>
<dbReference type="InterPro" id="IPR022764">
    <property type="entry name" value="Peptidase_S54_rhomboid_dom"/>
</dbReference>
<keyword evidence="4 5" id="KW-0472">Membrane</keyword>
<dbReference type="Gene3D" id="1.20.1540.10">
    <property type="entry name" value="Rhomboid-like"/>
    <property type="match status" value="1"/>
</dbReference>
<organism evidence="7 8">
    <name type="scientific">Actinoplanes nipponensis</name>
    <dbReference type="NCBI Taxonomy" id="135950"/>
    <lineage>
        <taxon>Bacteria</taxon>
        <taxon>Bacillati</taxon>
        <taxon>Actinomycetota</taxon>
        <taxon>Actinomycetes</taxon>
        <taxon>Micromonosporales</taxon>
        <taxon>Micromonosporaceae</taxon>
        <taxon>Actinoplanes</taxon>
    </lineage>
</organism>
<feature type="transmembrane region" description="Helical" evidence="5">
    <location>
        <begin position="64"/>
        <end position="91"/>
    </location>
</feature>
<dbReference type="SUPFAM" id="SSF144091">
    <property type="entry name" value="Rhomboid-like"/>
    <property type="match status" value="1"/>
</dbReference>
<feature type="transmembrane region" description="Helical" evidence="5">
    <location>
        <begin position="191"/>
        <end position="209"/>
    </location>
</feature>
<feature type="transmembrane region" description="Helical" evidence="5">
    <location>
        <begin position="127"/>
        <end position="144"/>
    </location>
</feature>
<dbReference type="GO" id="GO:0004252">
    <property type="term" value="F:serine-type endopeptidase activity"/>
    <property type="evidence" value="ECO:0007669"/>
    <property type="project" value="InterPro"/>
</dbReference>
<comment type="subcellular location">
    <subcellularLocation>
        <location evidence="1">Membrane</location>
        <topology evidence="1">Multi-pass membrane protein</topology>
    </subcellularLocation>
</comment>
<keyword evidence="3 5" id="KW-1133">Transmembrane helix</keyword>
<feature type="transmembrane region" description="Helical" evidence="5">
    <location>
        <begin position="151"/>
        <end position="171"/>
    </location>
</feature>
<keyword evidence="2 5" id="KW-0812">Transmembrane</keyword>
<gene>
    <name evidence="7" type="ORF">Ani05nite_08800</name>
</gene>
<feature type="transmembrane region" description="Helical" evidence="5">
    <location>
        <begin position="25"/>
        <end position="44"/>
    </location>
</feature>
<evidence type="ECO:0000256" key="3">
    <source>
        <dbReference type="ARBA" id="ARBA00022989"/>
    </source>
</evidence>